<name>A0A382SIS8_9ZZZZ</name>
<proteinExistence type="predicted"/>
<dbReference type="EMBL" id="UINC01129404">
    <property type="protein sequence ID" value="SVD09769.1"/>
    <property type="molecule type" value="Genomic_DNA"/>
</dbReference>
<feature type="non-terminal residue" evidence="1">
    <location>
        <position position="1"/>
    </location>
</feature>
<evidence type="ECO:0008006" key="2">
    <source>
        <dbReference type="Google" id="ProtNLM"/>
    </source>
</evidence>
<gene>
    <name evidence="1" type="ORF">METZ01_LOCUS362623</name>
</gene>
<dbReference type="AlphaFoldDB" id="A0A382SIS8"/>
<sequence>VSIALQITWNGPYAWPTFEGQTGLQSIPKLSGLYLQTFEYKSGYIIYAAGLTRRPVPARFKEHTQKYMNGEYNVLDVNAAQQGVRKEIWHGWGYAKKHRDEFDERKLEILDAVQKQLEGFRIFVGNVGEEPRILERLEASIMENLYRQPSPFCDIPDKGMFLSQRWDSEDPVFIESNCIVNIHGLPSRFEI</sequence>
<evidence type="ECO:0000313" key="1">
    <source>
        <dbReference type="EMBL" id="SVD09769.1"/>
    </source>
</evidence>
<reference evidence="1" key="1">
    <citation type="submission" date="2018-05" db="EMBL/GenBank/DDBJ databases">
        <authorList>
            <person name="Lanie J.A."/>
            <person name="Ng W.-L."/>
            <person name="Kazmierczak K.M."/>
            <person name="Andrzejewski T.M."/>
            <person name="Davidsen T.M."/>
            <person name="Wayne K.J."/>
            <person name="Tettelin H."/>
            <person name="Glass J.I."/>
            <person name="Rusch D."/>
            <person name="Podicherti R."/>
            <person name="Tsui H.-C.T."/>
            <person name="Winkler M.E."/>
        </authorList>
    </citation>
    <scope>NUCLEOTIDE SEQUENCE</scope>
</reference>
<protein>
    <recommendedName>
        <fullName evidence="2">GIY-YIG domain-containing protein</fullName>
    </recommendedName>
</protein>
<accession>A0A382SIS8</accession>
<organism evidence="1">
    <name type="scientific">marine metagenome</name>
    <dbReference type="NCBI Taxonomy" id="408172"/>
    <lineage>
        <taxon>unclassified sequences</taxon>
        <taxon>metagenomes</taxon>
        <taxon>ecological metagenomes</taxon>
    </lineage>
</organism>